<gene>
    <name evidence="1" type="ORF">JQU52_06360</name>
</gene>
<reference evidence="1" key="1">
    <citation type="submission" date="2021-02" db="EMBL/GenBank/DDBJ databases">
        <title>Neisseriaceae sp. 26B isolated from the cloaca of a Common Toad-headed Turtle (Mesoclemmys nasuta).</title>
        <authorList>
            <person name="Spergser J."/>
            <person name="Busse H.-J."/>
        </authorList>
    </citation>
    <scope>NUCLEOTIDE SEQUENCE</scope>
    <source>
        <strain evidence="1">26B</strain>
    </source>
</reference>
<dbReference type="Proteomes" id="UP000653156">
    <property type="component" value="Chromosome"/>
</dbReference>
<dbReference type="RefSeq" id="WP_230340288.1">
    <property type="nucleotide sequence ID" value="NZ_CP069798.1"/>
</dbReference>
<evidence type="ECO:0000313" key="1">
    <source>
        <dbReference type="EMBL" id="QRQ82992.1"/>
    </source>
</evidence>
<evidence type="ECO:0000313" key="2">
    <source>
        <dbReference type="Proteomes" id="UP000653156"/>
    </source>
</evidence>
<name>A0A892ZJ77_9NEIS</name>
<protein>
    <submittedName>
        <fullName evidence="1">Uncharacterized protein</fullName>
    </submittedName>
</protein>
<sequence length="171" mass="19726">MNQDTEFLYQETIALIGEISRHMAQGVFLLSLNQLERVLYCVHIIGYDHIDGESDNEQSYVEIFQHTRDQLQPAHHQQIIAHDVYFACKALAALETLGFGKSFNQKINPEVFEDIQNLLDGEYPCFRLPEEIEQALGAQTSKNGLNRLKITDRLRMLLHNLHQINSFESEP</sequence>
<organism evidence="1 2">
    <name type="scientific">Paralysiella testudinis</name>
    <dbReference type="NCBI Taxonomy" id="2809020"/>
    <lineage>
        <taxon>Bacteria</taxon>
        <taxon>Pseudomonadati</taxon>
        <taxon>Pseudomonadota</taxon>
        <taxon>Betaproteobacteria</taxon>
        <taxon>Neisseriales</taxon>
        <taxon>Neisseriaceae</taxon>
        <taxon>Paralysiella</taxon>
    </lineage>
</organism>
<proteinExistence type="predicted"/>
<dbReference type="AlphaFoldDB" id="A0A892ZJ77"/>
<keyword evidence="2" id="KW-1185">Reference proteome</keyword>
<dbReference type="KEGG" id="ptes:JQU52_06360"/>
<accession>A0A892ZJ77</accession>
<dbReference type="EMBL" id="CP069798">
    <property type="protein sequence ID" value="QRQ82992.1"/>
    <property type="molecule type" value="Genomic_DNA"/>
</dbReference>